<evidence type="ECO:0000313" key="9">
    <source>
        <dbReference type="Proteomes" id="UP000037269"/>
    </source>
</evidence>
<dbReference type="Gene3D" id="3.40.50.170">
    <property type="entry name" value="Formyl transferase, N-terminal domain"/>
    <property type="match status" value="1"/>
</dbReference>
<dbReference type="InterPro" id="IPR004607">
    <property type="entry name" value="GART"/>
</dbReference>
<protein>
    <recommendedName>
        <fullName evidence="6">Phosphoribosylglycinamide formyltransferase</fullName>
        <ecNumber evidence="6">2.1.2.2</ecNumber>
    </recommendedName>
    <alternativeName>
        <fullName evidence="6">5'-phosphoribosylglycinamide transformylase</fullName>
    </alternativeName>
    <alternativeName>
        <fullName evidence="6">GAR transformylase</fullName>
        <shortName evidence="6">GART</shortName>
    </alternativeName>
</protein>
<feature type="binding site" evidence="6">
    <location>
        <position position="67"/>
    </location>
    <ligand>
        <name>(6R)-10-formyltetrahydrofolate</name>
        <dbReference type="ChEBI" id="CHEBI:195366"/>
    </ligand>
</feature>
<comment type="function">
    <text evidence="6">Catalyzes the transfer of a formyl group from 10-formyltetrahydrofolate to 5-phospho-ribosyl-glycinamide (GAR), producing 5-phospho-ribosyl-N-formylglycinamide (FGAR) and tetrahydrofolate.</text>
</comment>
<dbReference type="PANTHER" id="PTHR43369">
    <property type="entry name" value="PHOSPHORIBOSYLGLYCINAMIDE FORMYLTRANSFERASE"/>
    <property type="match status" value="1"/>
</dbReference>
<keyword evidence="3 6" id="KW-0658">Purine biosynthesis</keyword>
<evidence type="ECO:0000256" key="3">
    <source>
        <dbReference type="ARBA" id="ARBA00022755"/>
    </source>
</evidence>
<dbReference type="STRING" id="47500.AF333_29365"/>
<keyword evidence="2 6" id="KW-0808">Transferase</keyword>
<dbReference type="EC" id="2.1.2.2" evidence="6"/>
<dbReference type="PATRIC" id="fig|47500.9.peg.301"/>
<keyword evidence="9" id="KW-1185">Reference proteome</keyword>
<feature type="binding site" evidence="6">
    <location>
        <begin position="92"/>
        <end position="95"/>
    </location>
    <ligand>
        <name>(6R)-10-formyltetrahydrofolate</name>
        <dbReference type="ChEBI" id="CHEBI:195366"/>
    </ligand>
</feature>
<evidence type="ECO:0000256" key="2">
    <source>
        <dbReference type="ARBA" id="ARBA00022679"/>
    </source>
</evidence>
<dbReference type="UniPathway" id="UPA00074">
    <property type="reaction ID" value="UER00126"/>
</dbReference>
<dbReference type="InterPro" id="IPR036477">
    <property type="entry name" value="Formyl_transf_N_sf"/>
</dbReference>
<comment type="similarity">
    <text evidence="4 6">Belongs to the GART family.</text>
</comment>
<dbReference type="AlphaFoldDB" id="A0A0M0G3P8"/>
<dbReference type="PROSITE" id="PS00373">
    <property type="entry name" value="GART"/>
    <property type="match status" value="1"/>
</dbReference>
<sequence>MVMKIAVFASGSGSNFAAIMEAIQNGTLTGAEVELLVCDKPEAYVVQRAAQYEVPAFLFNAKDYPDKPSFEREILQRLENAGVELIVLAGYMRLIGDTLLKAYGGRMINLHPSLLPSFPGKDAIGQAFRYGVKITGITVHFVDEGMDTGPIIVQRPVPVYGKDDETALAERIHKEEHRLLPQVVQLLVSGKVQLNGRQVQIEAEDFEYSEGVEKP</sequence>
<dbReference type="Proteomes" id="UP000037269">
    <property type="component" value="Unassembled WGS sequence"/>
</dbReference>
<dbReference type="PANTHER" id="PTHR43369:SF2">
    <property type="entry name" value="PHOSPHORIBOSYLGLYCINAMIDE FORMYLTRANSFERASE"/>
    <property type="match status" value="1"/>
</dbReference>
<dbReference type="HAMAP" id="MF_01930">
    <property type="entry name" value="PurN"/>
    <property type="match status" value="1"/>
</dbReference>
<dbReference type="SUPFAM" id="SSF53328">
    <property type="entry name" value="Formyltransferase"/>
    <property type="match status" value="1"/>
</dbReference>
<proteinExistence type="inferred from homology"/>
<evidence type="ECO:0000256" key="5">
    <source>
        <dbReference type="ARBA" id="ARBA00047664"/>
    </source>
</evidence>
<comment type="catalytic activity">
    <reaction evidence="5 6">
        <text>N(1)-(5-phospho-beta-D-ribosyl)glycinamide + (6R)-10-formyltetrahydrofolate = N(2)-formyl-N(1)-(5-phospho-beta-D-ribosyl)glycinamide + (6S)-5,6,7,8-tetrahydrofolate + H(+)</text>
        <dbReference type="Rhea" id="RHEA:15053"/>
        <dbReference type="ChEBI" id="CHEBI:15378"/>
        <dbReference type="ChEBI" id="CHEBI:57453"/>
        <dbReference type="ChEBI" id="CHEBI:143788"/>
        <dbReference type="ChEBI" id="CHEBI:147286"/>
        <dbReference type="ChEBI" id="CHEBI:195366"/>
        <dbReference type="EC" id="2.1.2.2"/>
    </reaction>
</comment>
<comment type="pathway">
    <text evidence="1 6">Purine metabolism; IMP biosynthesis via de novo pathway; N(2)-formyl-N(1)-(5-phospho-D-ribosyl)glycinamide from N(1)-(5-phospho-D-ribosyl)glycinamide (10-formyl THF route): step 1/1.</text>
</comment>
<evidence type="ECO:0000256" key="1">
    <source>
        <dbReference type="ARBA" id="ARBA00005054"/>
    </source>
</evidence>
<feature type="active site" description="Proton donor" evidence="6">
    <location>
        <position position="111"/>
    </location>
</feature>
<dbReference type="InterPro" id="IPR002376">
    <property type="entry name" value="Formyl_transf_N"/>
</dbReference>
<dbReference type="GO" id="GO:0005829">
    <property type="term" value="C:cytosol"/>
    <property type="evidence" value="ECO:0007669"/>
    <property type="project" value="TreeGrafter"/>
</dbReference>
<name>A0A0M0G3P8_ANEMI</name>
<feature type="site" description="Raises pKa of active site His" evidence="6">
    <location>
        <position position="147"/>
    </location>
</feature>
<feature type="domain" description="Formyl transferase N-terminal" evidence="7">
    <location>
        <begin position="3"/>
        <end position="184"/>
    </location>
</feature>
<dbReference type="InterPro" id="IPR001555">
    <property type="entry name" value="GART_AS"/>
</dbReference>
<accession>A0A0M0G3P8</accession>
<dbReference type="EMBL" id="LGUG01000013">
    <property type="protein sequence ID" value="KON84081.1"/>
    <property type="molecule type" value="Genomic_DNA"/>
</dbReference>
<dbReference type="Pfam" id="PF00551">
    <property type="entry name" value="Formyl_trans_N"/>
    <property type="match status" value="1"/>
</dbReference>
<feature type="binding site" evidence="6">
    <location>
        <position position="109"/>
    </location>
    <ligand>
        <name>(6R)-10-formyltetrahydrofolate</name>
        <dbReference type="ChEBI" id="CHEBI:195366"/>
    </ligand>
</feature>
<dbReference type="GO" id="GO:0004644">
    <property type="term" value="F:phosphoribosylglycinamide formyltransferase activity"/>
    <property type="evidence" value="ECO:0007669"/>
    <property type="project" value="UniProtKB-UniRule"/>
</dbReference>
<comment type="caution">
    <text evidence="8">The sequence shown here is derived from an EMBL/GenBank/DDBJ whole genome shotgun (WGS) entry which is preliminary data.</text>
</comment>
<evidence type="ECO:0000256" key="6">
    <source>
        <dbReference type="HAMAP-Rule" id="MF_01930"/>
    </source>
</evidence>
<gene>
    <name evidence="6" type="primary">purN</name>
    <name evidence="8" type="ORF">AF333_29365</name>
</gene>
<dbReference type="CDD" id="cd08645">
    <property type="entry name" value="FMT_core_GART"/>
    <property type="match status" value="1"/>
</dbReference>
<dbReference type="OrthoDB" id="9806170at2"/>
<evidence type="ECO:0000259" key="7">
    <source>
        <dbReference type="Pfam" id="PF00551"/>
    </source>
</evidence>
<dbReference type="NCBIfam" id="TIGR00639">
    <property type="entry name" value="PurN"/>
    <property type="match status" value="1"/>
</dbReference>
<evidence type="ECO:0000313" key="8">
    <source>
        <dbReference type="EMBL" id="KON84081.1"/>
    </source>
</evidence>
<dbReference type="GO" id="GO:0006189">
    <property type="term" value="P:'de novo' IMP biosynthetic process"/>
    <property type="evidence" value="ECO:0007669"/>
    <property type="project" value="UniProtKB-UniRule"/>
</dbReference>
<organism evidence="8 9">
    <name type="scientific">Aneurinibacillus migulanus</name>
    <name type="common">Bacillus migulanus</name>
    <dbReference type="NCBI Taxonomy" id="47500"/>
    <lineage>
        <taxon>Bacteria</taxon>
        <taxon>Bacillati</taxon>
        <taxon>Bacillota</taxon>
        <taxon>Bacilli</taxon>
        <taxon>Bacillales</taxon>
        <taxon>Paenibacillaceae</taxon>
        <taxon>Aneurinibacillus group</taxon>
        <taxon>Aneurinibacillus</taxon>
    </lineage>
</organism>
<dbReference type="FunFam" id="3.40.50.170:FF:000007">
    <property type="entry name" value="Phosphoribosylglycinamide formyltransferase"/>
    <property type="match status" value="1"/>
</dbReference>
<evidence type="ECO:0000256" key="4">
    <source>
        <dbReference type="ARBA" id="ARBA00038440"/>
    </source>
</evidence>
<reference evidence="8 9" key="1">
    <citation type="submission" date="2015-07" db="EMBL/GenBank/DDBJ databases">
        <title>Fjat-14205 dsm 2895.</title>
        <authorList>
            <person name="Liu B."/>
            <person name="Wang J."/>
            <person name="Zhu Y."/>
            <person name="Liu G."/>
            <person name="Chen Q."/>
            <person name="Chen Z."/>
            <person name="Lan J."/>
            <person name="Che J."/>
            <person name="Ge C."/>
            <person name="Shi H."/>
            <person name="Pan Z."/>
            <person name="Liu X."/>
        </authorList>
    </citation>
    <scope>NUCLEOTIDE SEQUENCE [LARGE SCALE GENOMIC DNA]</scope>
    <source>
        <strain evidence="8 9">DSM 2895</strain>
    </source>
</reference>
<feature type="binding site" evidence="6">
    <location>
        <begin position="13"/>
        <end position="15"/>
    </location>
    <ligand>
        <name>N(1)-(5-phospho-beta-D-ribosyl)glycinamide</name>
        <dbReference type="ChEBI" id="CHEBI:143788"/>
    </ligand>
</feature>